<reference evidence="2 3" key="1">
    <citation type="submission" date="2017-08" db="EMBL/GenBank/DDBJ databases">
        <title>Reclassification of Bisgaard taxon 37 and 44.</title>
        <authorList>
            <person name="Christensen H."/>
        </authorList>
    </citation>
    <scope>NUCLEOTIDE SEQUENCE [LARGE SCALE GENOMIC DNA]</scope>
    <source>
        <strain evidence="2 3">B96_3</strain>
    </source>
</reference>
<name>A0A3A1Y3G8_9GAMM</name>
<dbReference type="EMBL" id="NRHC01000079">
    <property type="protein sequence ID" value="RIY31758.1"/>
    <property type="molecule type" value="Genomic_DNA"/>
</dbReference>
<protein>
    <submittedName>
        <fullName evidence="2">Uncharacterized protein</fullName>
    </submittedName>
</protein>
<dbReference type="OrthoDB" id="5678767at2"/>
<accession>A0A3A1Y3G8</accession>
<evidence type="ECO:0000313" key="3">
    <source>
        <dbReference type="Proteomes" id="UP000265691"/>
    </source>
</evidence>
<dbReference type="AlphaFoldDB" id="A0A3A1Y3G8"/>
<keyword evidence="3" id="KW-1185">Reference proteome</keyword>
<comment type="caution">
    <text evidence="2">The sequence shown here is derived from an EMBL/GenBank/DDBJ whole genome shotgun (WGS) entry which is preliminary data.</text>
</comment>
<dbReference type="RefSeq" id="WP_119525483.1">
    <property type="nucleotide sequence ID" value="NZ_NRHC01000079.1"/>
</dbReference>
<sequence length="179" mass="19802">MWAKAILLAMVPAVACANPSLPLTLQPGSVNGSSFTAPGSTTIITSGFNGTTTVYTNGKNGQKVTTFAPKQNKQVPLNFIRTNNAYYQRYSYLDSIDYGYYVNYNLGNMLKYDHNNNKVSYAPYVYMGAVTGRHGIYSSDNFTTTVMGTGATYLFNGAKIGLEVSVNSNSYDPFWRRRW</sequence>
<keyword evidence="1" id="KW-0732">Signal</keyword>
<proteinExistence type="predicted"/>
<dbReference type="Proteomes" id="UP000265691">
    <property type="component" value="Unassembled WGS sequence"/>
</dbReference>
<gene>
    <name evidence="2" type="ORF">CKF54_06115</name>
</gene>
<feature type="signal peptide" evidence="1">
    <location>
        <begin position="1"/>
        <end position="17"/>
    </location>
</feature>
<feature type="chain" id="PRO_5017229516" evidence="1">
    <location>
        <begin position="18"/>
        <end position="179"/>
    </location>
</feature>
<evidence type="ECO:0000313" key="2">
    <source>
        <dbReference type="EMBL" id="RIY31758.1"/>
    </source>
</evidence>
<organism evidence="2 3">
    <name type="scientific">Psittacicella hinzii</name>
    <dbReference type="NCBI Taxonomy" id="2028575"/>
    <lineage>
        <taxon>Bacteria</taxon>
        <taxon>Pseudomonadati</taxon>
        <taxon>Pseudomonadota</taxon>
        <taxon>Gammaproteobacteria</taxon>
        <taxon>Pasteurellales</taxon>
        <taxon>Psittacicellaceae</taxon>
        <taxon>Psittacicella</taxon>
    </lineage>
</organism>
<evidence type="ECO:0000256" key="1">
    <source>
        <dbReference type="SAM" id="SignalP"/>
    </source>
</evidence>